<name>A0A6C0HVM0_9ZZZZ</name>
<organism evidence="1">
    <name type="scientific">viral metagenome</name>
    <dbReference type="NCBI Taxonomy" id="1070528"/>
    <lineage>
        <taxon>unclassified sequences</taxon>
        <taxon>metagenomes</taxon>
        <taxon>organismal metagenomes</taxon>
    </lineage>
</organism>
<dbReference type="AlphaFoldDB" id="A0A6C0HVM0"/>
<accession>A0A6C0HVM0</accession>
<protein>
    <submittedName>
        <fullName evidence="1">Uncharacterized protein</fullName>
    </submittedName>
</protein>
<sequence length="89" mass="10038">MTGTYTVSPIITKEWFCCDPQTEVMTGEPVGEKGETALEEAAKRWDWLEAIDVELLNDISMLGKSSYTWSETDQIYGNNDQRSISQARA</sequence>
<reference evidence="1" key="1">
    <citation type="journal article" date="2020" name="Nature">
        <title>Giant virus diversity and host interactions through global metagenomics.</title>
        <authorList>
            <person name="Schulz F."/>
            <person name="Roux S."/>
            <person name="Paez-Espino D."/>
            <person name="Jungbluth S."/>
            <person name="Walsh D.A."/>
            <person name="Denef V.J."/>
            <person name="McMahon K.D."/>
            <person name="Konstantinidis K.T."/>
            <person name="Eloe-Fadrosh E.A."/>
            <person name="Kyrpides N.C."/>
            <person name="Woyke T."/>
        </authorList>
    </citation>
    <scope>NUCLEOTIDE SEQUENCE</scope>
    <source>
        <strain evidence="1">GVMAG-M-3300023184-177</strain>
    </source>
</reference>
<proteinExistence type="predicted"/>
<dbReference type="EMBL" id="MN740018">
    <property type="protein sequence ID" value="QHT84460.1"/>
    <property type="molecule type" value="Genomic_DNA"/>
</dbReference>
<evidence type="ECO:0000313" key="1">
    <source>
        <dbReference type="EMBL" id="QHT84460.1"/>
    </source>
</evidence>